<dbReference type="PANTHER" id="PTHR14582:SF1">
    <property type="entry name" value="CENTROMERE PROTEIN O"/>
    <property type="match status" value="1"/>
</dbReference>
<evidence type="ECO:0000256" key="6">
    <source>
        <dbReference type="ARBA" id="ARBA00023242"/>
    </source>
</evidence>
<reference evidence="9" key="1">
    <citation type="submission" date="2025-08" db="UniProtKB">
        <authorList>
            <consortium name="Ensembl"/>
        </authorList>
    </citation>
    <scope>IDENTIFICATION</scope>
</reference>
<accession>A0A3Q3K239</accession>
<dbReference type="Proteomes" id="UP000261600">
    <property type="component" value="Unplaced"/>
</dbReference>
<comment type="similarity">
    <text evidence="3">Belongs to the CENP-O/MCM21 family.</text>
</comment>
<evidence type="ECO:0000256" key="1">
    <source>
        <dbReference type="ARBA" id="ARBA00004123"/>
    </source>
</evidence>
<keyword evidence="7" id="KW-0137">Centromere</keyword>
<name>A0A3Q3K239_MONAL</name>
<dbReference type="RefSeq" id="XP_020463650.1">
    <property type="nucleotide sequence ID" value="XM_020607994.1"/>
</dbReference>
<evidence type="ECO:0000256" key="2">
    <source>
        <dbReference type="ARBA" id="ARBA00004584"/>
    </source>
</evidence>
<dbReference type="GO" id="GO:0031511">
    <property type="term" value="C:Mis6-Sim4 complex"/>
    <property type="evidence" value="ECO:0007669"/>
    <property type="project" value="TreeGrafter"/>
</dbReference>
<dbReference type="CDD" id="cd23836">
    <property type="entry name" value="DRWD-C_CENP-O"/>
    <property type="match status" value="1"/>
</dbReference>
<dbReference type="CDD" id="cd23835">
    <property type="entry name" value="DRWD-N_CENP-O"/>
    <property type="match status" value="1"/>
</dbReference>
<evidence type="ECO:0000256" key="5">
    <source>
        <dbReference type="ARBA" id="ARBA00022454"/>
    </source>
</evidence>
<dbReference type="GO" id="GO:0005634">
    <property type="term" value="C:nucleus"/>
    <property type="evidence" value="ECO:0007669"/>
    <property type="project" value="UniProtKB-SubCell"/>
</dbReference>
<protein>
    <recommendedName>
        <fullName evidence="4">Centromere protein O</fullName>
    </recommendedName>
</protein>
<dbReference type="AlphaFoldDB" id="A0A3Q3K239"/>
<dbReference type="CTD" id="79172"/>
<dbReference type="Pfam" id="PF09496">
    <property type="entry name" value="CENP-O"/>
    <property type="match status" value="1"/>
</dbReference>
<feature type="coiled-coil region" evidence="8">
    <location>
        <begin position="33"/>
        <end position="60"/>
    </location>
</feature>
<dbReference type="GeneID" id="109964594"/>
<dbReference type="InterPro" id="IPR018464">
    <property type="entry name" value="CENP-O"/>
</dbReference>
<keyword evidence="6" id="KW-0539">Nucleus</keyword>
<evidence type="ECO:0000256" key="4">
    <source>
        <dbReference type="ARBA" id="ARBA00016395"/>
    </source>
</evidence>
<keyword evidence="5" id="KW-0158">Chromosome</keyword>
<sequence>MDGADSKGVLNQLSVLEVRARSRNTQPQQQCCVKELRAKAEALKIQRDQLEAEAQIHKVLHKLRMSMEKQCPHEEEEAMDEESENTQLLQLMARHTQLKDLLYAHHVIGGYDVIKTPQSKGVCMSLTTAYEGIYLDTYNLEIDLKHKLTITRHNIPPFIPLKDLAKQSNMQTNIRAFLDTLSLHLNAFTGRKQQLKFVKEQHQSITVMESNVLCSRLVLMFTVPRGKNAVLCRLDYTDHTRCLPTGVQFVCEDEELLDSPEWKKNCSLLKETPVHKALTTMKKNGSIV</sequence>
<proteinExistence type="inferred from homology"/>
<reference evidence="9" key="2">
    <citation type="submission" date="2025-09" db="UniProtKB">
        <authorList>
            <consortium name="Ensembl"/>
        </authorList>
    </citation>
    <scope>IDENTIFICATION</scope>
</reference>
<keyword evidence="10" id="KW-1185">Reference proteome</keyword>
<organism evidence="9 10">
    <name type="scientific">Monopterus albus</name>
    <name type="common">Swamp eel</name>
    <dbReference type="NCBI Taxonomy" id="43700"/>
    <lineage>
        <taxon>Eukaryota</taxon>
        <taxon>Metazoa</taxon>
        <taxon>Chordata</taxon>
        <taxon>Craniata</taxon>
        <taxon>Vertebrata</taxon>
        <taxon>Euteleostomi</taxon>
        <taxon>Actinopterygii</taxon>
        <taxon>Neopterygii</taxon>
        <taxon>Teleostei</taxon>
        <taxon>Neoteleostei</taxon>
        <taxon>Acanthomorphata</taxon>
        <taxon>Anabantaria</taxon>
        <taxon>Synbranchiformes</taxon>
        <taxon>Synbranchidae</taxon>
        <taxon>Monopterus</taxon>
    </lineage>
</organism>
<dbReference type="Ensembl" id="ENSMALT00000028009.1">
    <property type="protein sequence ID" value="ENSMALP00000027504.1"/>
    <property type="gene ID" value="ENSMALG00000019093.1"/>
</dbReference>
<evidence type="ECO:0000256" key="7">
    <source>
        <dbReference type="ARBA" id="ARBA00023328"/>
    </source>
</evidence>
<evidence type="ECO:0000256" key="3">
    <source>
        <dbReference type="ARBA" id="ARBA00007321"/>
    </source>
</evidence>
<evidence type="ECO:0000313" key="9">
    <source>
        <dbReference type="Ensembl" id="ENSMALP00000027504.1"/>
    </source>
</evidence>
<evidence type="ECO:0000256" key="8">
    <source>
        <dbReference type="SAM" id="Coils"/>
    </source>
</evidence>
<evidence type="ECO:0000313" key="10">
    <source>
        <dbReference type="Proteomes" id="UP000261600"/>
    </source>
</evidence>
<comment type="subcellular location">
    <subcellularLocation>
        <location evidence="2">Chromosome</location>
        <location evidence="2">Centromere</location>
    </subcellularLocation>
    <subcellularLocation>
        <location evidence="1">Nucleus</location>
    </subcellularLocation>
</comment>
<keyword evidence="8" id="KW-0175">Coiled coil</keyword>
<dbReference type="PANTHER" id="PTHR14582">
    <property type="entry name" value="INNER KINETOCHORE SUBUNIT MAL2"/>
    <property type="match status" value="1"/>
</dbReference>